<evidence type="ECO:0000256" key="3">
    <source>
        <dbReference type="ARBA" id="ARBA00022630"/>
    </source>
</evidence>
<dbReference type="PANTHER" id="PTHR11530">
    <property type="entry name" value="D-AMINO ACID OXIDASE"/>
    <property type="match status" value="1"/>
</dbReference>
<evidence type="ECO:0000256" key="6">
    <source>
        <dbReference type="PIRSR" id="PIRSR000189-1"/>
    </source>
</evidence>
<dbReference type="Gene3D" id="3.40.50.720">
    <property type="entry name" value="NAD(P)-binding Rossmann-like Domain"/>
    <property type="match status" value="1"/>
</dbReference>
<dbReference type="VEuPathDB" id="FungiDB:CJJ09_004292"/>
<reference evidence="9" key="1">
    <citation type="journal article" date="2015" name="BMC Genomics">
        <title>Draft genome of a commonly misdiagnosed multidrug resistant pathogen Candida auris.</title>
        <authorList>
            <person name="Chatterjee S."/>
            <person name="Alampalli S.V."/>
            <person name="Nageshan R.K."/>
            <person name="Chettiar S.T."/>
            <person name="Joshi S."/>
            <person name="Tatu U.S."/>
        </authorList>
    </citation>
    <scope>NUCLEOTIDE SEQUENCE [LARGE SCALE GENOMIC DNA]</scope>
    <source>
        <strain evidence="9">6684</strain>
    </source>
</reference>
<evidence type="ECO:0000256" key="5">
    <source>
        <dbReference type="ARBA" id="ARBA00023002"/>
    </source>
</evidence>
<dbReference type="VEuPathDB" id="FungiDB:CJJ07_000484"/>
<feature type="domain" description="FAD dependent oxidoreductase" evidence="7">
    <location>
        <begin position="8"/>
        <end position="349"/>
    </location>
</feature>
<dbReference type="AlphaFoldDB" id="A0A0L0P662"/>
<comment type="cofactor">
    <cofactor evidence="1 6">
        <name>FAD</name>
        <dbReference type="ChEBI" id="CHEBI:57692"/>
    </cofactor>
</comment>
<organism evidence="8 9">
    <name type="scientific">Candidozyma auris</name>
    <name type="common">Yeast</name>
    <name type="synonym">Candida auris</name>
    <dbReference type="NCBI Taxonomy" id="498019"/>
    <lineage>
        <taxon>Eukaryota</taxon>
        <taxon>Fungi</taxon>
        <taxon>Dikarya</taxon>
        <taxon>Ascomycota</taxon>
        <taxon>Saccharomycotina</taxon>
        <taxon>Pichiomycetes</taxon>
        <taxon>Metschnikowiaceae</taxon>
        <taxon>Candidozyma</taxon>
    </lineage>
</organism>
<keyword evidence="3" id="KW-0285">Flavoprotein</keyword>
<dbReference type="EMBL" id="LGST01000008">
    <property type="protein sequence ID" value="KNE01868.1"/>
    <property type="molecule type" value="Genomic_DNA"/>
</dbReference>
<dbReference type="Pfam" id="PF01266">
    <property type="entry name" value="DAO"/>
    <property type="match status" value="1"/>
</dbReference>
<sequence>MDQRNAEDIVIVGAGALGLSLALALCENLPNIYQITVVSEHSPDSVPYDSKYTSPWAGAHFRPFPLKNEAELREYPLTRLTLQRMKRFAKECPESSVKLAKGIEYLEEPSEQYKHIAEGYSEGIDNFKVLKELPKGFKFGASYDTYVVNAPVYLEYVYRKLRAEYGVRFVKLRLGRLSEALLFTSSPSPIIINCTGNGLQWTGGTDPACFPIRGQTLLVNAAHDNSLADTTVTVQHRLGQWTFCINRPLNGGTIIGGTKQPYDTDPLPRHEDTMAILTRASKLFPQLMRKDKNGQAYFDIIRTNVGFRPARHGGLNLSVERHGTYKVINAYGAGGSGFELSYGVGLKVVETLRTTHRESQL</sequence>
<evidence type="ECO:0000313" key="8">
    <source>
        <dbReference type="EMBL" id="KNE01868.1"/>
    </source>
</evidence>
<dbReference type="GO" id="GO:0003884">
    <property type="term" value="F:D-amino-acid oxidase activity"/>
    <property type="evidence" value="ECO:0007669"/>
    <property type="project" value="InterPro"/>
</dbReference>
<dbReference type="VEuPathDB" id="FungiDB:CJI97_005145"/>
<dbReference type="PANTHER" id="PTHR11530:SF26">
    <property type="entry name" value="FAD DEPENDENT OXIDOREDUCTASE SUPERFAMILY (AFU_ORTHOLOGUE AFUA_5G13940)"/>
    <property type="match status" value="1"/>
</dbReference>
<comment type="caution">
    <text evidence="8">The sequence shown here is derived from an EMBL/GenBank/DDBJ whole genome shotgun (WGS) entry which is preliminary data.</text>
</comment>
<comment type="similarity">
    <text evidence="2">Belongs to the DAMOX/DASOX family.</text>
</comment>
<feature type="binding site" evidence="6">
    <location>
        <position position="335"/>
    </location>
    <ligand>
        <name>D-dopa</name>
        <dbReference type="ChEBI" id="CHEBI:149689"/>
    </ligand>
</feature>
<gene>
    <name evidence="8" type="ORF">QG37_01211</name>
</gene>
<dbReference type="InterPro" id="IPR023209">
    <property type="entry name" value="DAO"/>
</dbReference>
<keyword evidence="5" id="KW-0560">Oxidoreductase</keyword>
<dbReference type="Gene3D" id="3.30.9.10">
    <property type="entry name" value="D-Amino Acid Oxidase, subunit A, domain 2"/>
    <property type="match status" value="1"/>
</dbReference>
<proteinExistence type="inferred from homology"/>
<dbReference type="SUPFAM" id="SSF51971">
    <property type="entry name" value="Nucleotide-binding domain"/>
    <property type="match status" value="1"/>
</dbReference>
<evidence type="ECO:0000256" key="1">
    <source>
        <dbReference type="ARBA" id="ARBA00001974"/>
    </source>
</evidence>
<dbReference type="GO" id="GO:0071949">
    <property type="term" value="F:FAD binding"/>
    <property type="evidence" value="ECO:0007669"/>
    <property type="project" value="InterPro"/>
</dbReference>
<feature type="binding site" evidence="6">
    <location>
        <position position="195"/>
    </location>
    <ligand>
        <name>FAD</name>
        <dbReference type="ChEBI" id="CHEBI:57692"/>
    </ligand>
</feature>
<dbReference type="VEuPathDB" id="FungiDB:CJI96_0003851"/>
<evidence type="ECO:0000256" key="4">
    <source>
        <dbReference type="ARBA" id="ARBA00022827"/>
    </source>
</evidence>
<evidence type="ECO:0000313" key="9">
    <source>
        <dbReference type="Proteomes" id="UP000037122"/>
    </source>
</evidence>
<dbReference type="PIRSF" id="PIRSF000189">
    <property type="entry name" value="D-aa_oxidase"/>
    <property type="match status" value="1"/>
</dbReference>
<evidence type="ECO:0000259" key="7">
    <source>
        <dbReference type="Pfam" id="PF01266"/>
    </source>
</evidence>
<protein>
    <recommendedName>
        <fullName evidence="7">FAD dependent oxidoreductase domain-containing protein</fullName>
    </recommendedName>
</protein>
<dbReference type="Proteomes" id="UP000037122">
    <property type="component" value="Unassembled WGS sequence"/>
</dbReference>
<dbReference type="VEuPathDB" id="FungiDB:B9J08_005061"/>
<dbReference type="VEuPathDB" id="FungiDB:QG37_01211"/>
<dbReference type="GO" id="GO:0005737">
    <property type="term" value="C:cytoplasm"/>
    <property type="evidence" value="ECO:0007669"/>
    <property type="project" value="TreeGrafter"/>
</dbReference>
<keyword evidence="4 6" id="KW-0274">FAD</keyword>
<accession>A0A0L0P662</accession>
<feature type="binding site" evidence="6">
    <location>
        <begin position="53"/>
        <end position="54"/>
    </location>
    <ligand>
        <name>FAD</name>
        <dbReference type="ChEBI" id="CHEBI:57692"/>
    </ligand>
</feature>
<evidence type="ECO:0000256" key="2">
    <source>
        <dbReference type="ARBA" id="ARBA00006730"/>
    </source>
</evidence>
<dbReference type="SUPFAM" id="SSF54373">
    <property type="entry name" value="FAD-linked reductases, C-terminal domain"/>
    <property type="match status" value="1"/>
</dbReference>
<dbReference type="GO" id="GO:0019478">
    <property type="term" value="P:D-amino acid catabolic process"/>
    <property type="evidence" value="ECO:0007669"/>
    <property type="project" value="TreeGrafter"/>
</dbReference>
<dbReference type="InterPro" id="IPR006076">
    <property type="entry name" value="FAD-dep_OxRdtase"/>
</dbReference>
<name>A0A0L0P662_CANAR</name>